<evidence type="ECO:0000313" key="6">
    <source>
        <dbReference type="Proteomes" id="UP000007797"/>
    </source>
</evidence>
<dbReference type="OMA" id="MHGKDVN"/>
<feature type="domain" description="RRM" evidence="4">
    <location>
        <begin position="228"/>
        <end position="304"/>
    </location>
</feature>
<evidence type="ECO:0000256" key="2">
    <source>
        <dbReference type="PROSITE-ProRule" id="PRU00176"/>
    </source>
</evidence>
<name>F4PWL0_CACFS</name>
<dbReference type="PANTHER" id="PTHR48025:SF1">
    <property type="entry name" value="RRM DOMAIN-CONTAINING PROTEIN"/>
    <property type="match status" value="1"/>
</dbReference>
<evidence type="ECO:0000259" key="4">
    <source>
        <dbReference type="PROSITE" id="PS50102"/>
    </source>
</evidence>
<dbReference type="GeneID" id="14872171"/>
<dbReference type="GO" id="GO:0003729">
    <property type="term" value="F:mRNA binding"/>
    <property type="evidence" value="ECO:0007669"/>
    <property type="project" value="TreeGrafter"/>
</dbReference>
<accession>F4PWL0</accession>
<dbReference type="STRING" id="1054147.F4PWL0"/>
<keyword evidence="1 2" id="KW-0694">RNA-binding</keyword>
<evidence type="ECO:0000256" key="3">
    <source>
        <dbReference type="SAM" id="MobiDB-lite"/>
    </source>
</evidence>
<dbReference type="CDD" id="cd00590">
    <property type="entry name" value="RRM_SF"/>
    <property type="match status" value="1"/>
</dbReference>
<feature type="compositionally biased region" description="Basic and acidic residues" evidence="3">
    <location>
        <begin position="195"/>
        <end position="225"/>
    </location>
</feature>
<dbReference type="RefSeq" id="XP_004367357.1">
    <property type="nucleotide sequence ID" value="XM_004367300.1"/>
</dbReference>
<dbReference type="InterPro" id="IPR000504">
    <property type="entry name" value="RRM_dom"/>
</dbReference>
<dbReference type="SMART" id="SM00360">
    <property type="entry name" value="RRM"/>
    <property type="match status" value="2"/>
</dbReference>
<dbReference type="PROSITE" id="PS50102">
    <property type="entry name" value="RRM"/>
    <property type="match status" value="2"/>
</dbReference>
<dbReference type="PANTHER" id="PTHR48025">
    <property type="entry name" value="OS02G0815200 PROTEIN"/>
    <property type="match status" value="1"/>
</dbReference>
<feature type="region of interest" description="Disordered" evidence="3">
    <location>
        <begin position="87"/>
        <end position="225"/>
    </location>
</feature>
<protein>
    <submittedName>
        <fullName evidence="5">RNA-binding region RNP-1 domain-containing protein</fullName>
    </submittedName>
</protein>
<proteinExistence type="predicted"/>
<dbReference type="GO" id="GO:0005634">
    <property type="term" value="C:nucleus"/>
    <property type="evidence" value="ECO:0007669"/>
    <property type="project" value="TreeGrafter"/>
</dbReference>
<feature type="compositionally biased region" description="Basic residues" evidence="3">
    <location>
        <begin position="159"/>
        <end position="169"/>
    </location>
</feature>
<feature type="compositionally biased region" description="Basic and acidic residues" evidence="3">
    <location>
        <begin position="131"/>
        <end position="145"/>
    </location>
</feature>
<sequence length="323" mass="35237">MSTETNTTTATPVAPVASPSKVFIGNLAFELTEEDLTNEFSAYGKVVLARIITKRNNSLGYGFVEMEDEESAKKAIEGLHKKEIKGRAINVELTKERQPRPPRQPRVATSPSTSDSTAAPRAPKRAAAKRNGGEKKEGSNGEESKPVVSGDAENNTTGARRRNTRRPKTGAKPSDSPASPSATATTSTSSTGVPAERKAKAPRERKPREPKEKKVVEKDTTPREESKDTVFVYNLPFSYNDEQLLALFKDYTPKSAHVIINPRFKKSKGFGFVVFDNAEQQQKALAVDKTKVEERELNVRIALVDNKVPAATSPVATTETPAN</sequence>
<dbReference type="KEGG" id="dfa:DFA_07498"/>
<evidence type="ECO:0000256" key="1">
    <source>
        <dbReference type="ARBA" id="ARBA00022884"/>
    </source>
</evidence>
<dbReference type="InterPro" id="IPR012677">
    <property type="entry name" value="Nucleotide-bd_a/b_plait_sf"/>
</dbReference>
<feature type="compositionally biased region" description="Low complexity" evidence="3">
    <location>
        <begin position="105"/>
        <end position="121"/>
    </location>
</feature>
<evidence type="ECO:0000313" key="5">
    <source>
        <dbReference type="EMBL" id="EGG20374.1"/>
    </source>
</evidence>
<dbReference type="Gene3D" id="3.30.70.330">
    <property type="match status" value="2"/>
</dbReference>
<dbReference type="Pfam" id="PF00076">
    <property type="entry name" value="RRM_1"/>
    <property type="match status" value="2"/>
</dbReference>
<dbReference type="SUPFAM" id="SSF54928">
    <property type="entry name" value="RNA-binding domain, RBD"/>
    <property type="match status" value="2"/>
</dbReference>
<dbReference type="Proteomes" id="UP000007797">
    <property type="component" value="Unassembled WGS sequence"/>
</dbReference>
<dbReference type="InterPro" id="IPR035979">
    <property type="entry name" value="RBD_domain_sf"/>
</dbReference>
<reference evidence="6" key="1">
    <citation type="journal article" date="2011" name="Genome Res.">
        <title>Phylogeny-wide analysis of social amoeba genomes highlights ancient origins for complex intercellular communication.</title>
        <authorList>
            <person name="Heidel A.J."/>
            <person name="Lawal H.M."/>
            <person name="Felder M."/>
            <person name="Schilde C."/>
            <person name="Helps N.R."/>
            <person name="Tunggal B."/>
            <person name="Rivero F."/>
            <person name="John U."/>
            <person name="Schleicher M."/>
            <person name="Eichinger L."/>
            <person name="Platzer M."/>
            <person name="Noegel A.A."/>
            <person name="Schaap P."/>
            <person name="Gloeckner G."/>
        </authorList>
    </citation>
    <scope>NUCLEOTIDE SEQUENCE [LARGE SCALE GENOMIC DNA]</scope>
    <source>
        <strain evidence="6">SH3</strain>
    </source>
</reference>
<feature type="compositionally biased region" description="Low complexity" evidence="3">
    <location>
        <begin position="173"/>
        <end position="191"/>
    </location>
</feature>
<organism evidence="5 6">
    <name type="scientific">Cavenderia fasciculata</name>
    <name type="common">Slime mold</name>
    <name type="synonym">Dictyostelium fasciculatum</name>
    <dbReference type="NCBI Taxonomy" id="261658"/>
    <lineage>
        <taxon>Eukaryota</taxon>
        <taxon>Amoebozoa</taxon>
        <taxon>Evosea</taxon>
        <taxon>Eumycetozoa</taxon>
        <taxon>Dictyostelia</taxon>
        <taxon>Acytosteliales</taxon>
        <taxon>Cavenderiaceae</taxon>
        <taxon>Cavenderia</taxon>
    </lineage>
</organism>
<dbReference type="OrthoDB" id="439808at2759"/>
<gene>
    <name evidence="5" type="ORF">DFA_07498</name>
</gene>
<feature type="domain" description="RRM" evidence="4">
    <location>
        <begin position="20"/>
        <end position="96"/>
    </location>
</feature>
<keyword evidence="6" id="KW-1185">Reference proteome</keyword>
<dbReference type="InterPro" id="IPR050502">
    <property type="entry name" value="Euk_RNA-bind_prot"/>
</dbReference>
<dbReference type="AlphaFoldDB" id="F4PWL0"/>
<dbReference type="EMBL" id="GL883013">
    <property type="protein sequence ID" value="EGG20374.1"/>
    <property type="molecule type" value="Genomic_DNA"/>
</dbReference>